<organism evidence="1 2">
    <name type="scientific">Pseudomonas kielensis</name>
    <dbReference type="NCBI Taxonomy" id="2762577"/>
    <lineage>
        <taxon>Bacteria</taxon>
        <taxon>Pseudomonadati</taxon>
        <taxon>Pseudomonadota</taxon>
        <taxon>Gammaproteobacteria</taxon>
        <taxon>Pseudomonadales</taxon>
        <taxon>Pseudomonadaceae</taxon>
        <taxon>Pseudomonas</taxon>
    </lineage>
</organism>
<sequence length="635" mass="68742">MPSASERIFVAIAVSRPGGGLDPLPGAITAAERMAAWARGQGYITVLLHDGNLPEITVELLREAISQAINQVTDHALLKRLVIFFAGHGAALAVGDQYWILTHWKKDSSQAIKVSALQRMLEYYGPRQVSVIGDACQEFSAQFINLVGSAVLFQPDEEQRPYELDQFFAVDVGKQAFMIKAQGEQKDFCLFTEVLLDALEGDAQGDFFDAEGADRLVTSQSLARYLDSTLAQQAGKYGVRMVARPRPGFYTDRTYLKIPGPPPLPEPPSIHFNAEINLPTAGAAPWIELEPPMLQARVRAVDKARLKAPRSAKAALASQTRALQAGREARRKAFVSEVGSAPVRDHFETGCGLCVSGAEVISVQASSAEVSAIDGQPSWWRIELSSGSGDSLGWSDVLVTLADGRIVPVCVLNGFVAALHIIDADSLSLFHRPLGASEYEGREAIELLAQAQAGLLSRQAIIDSAVLLRDGKHRIITLGCIAAQFYDGLRDVDSLRSMAAFYGLHQQPVPLDIILYGGGTLSAVEGRLYADIPAVAAREPRTAQEREQRFTYESTPGFAHHPVAGRIPWMRQAWSALATARCDVSAATWRQQALEVVEHLGPGLFSVIQPSGEAALAQLADIQVTQEPLEPVPLS</sequence>
<comment type="caution">
    <text evidence="1">The sequence shown here is derived from an EMBL/GenBank/DDBJ whole genome shotgun (WGS) entry which is preliminary data.</text>
</comment>
<proteinExistence type="predicted"/>
<dbReference type="Proteomes" id="UP000526003">
    <property type="component" value="Unassembled WGS sequence"/>
</dbReference>
<name>A0A7X1GF14_9PSED</name>
<keyword evidence="2" id="KW-1185">Reference proteome</keyword>
<protein>
    <recommendedName>
        <fullName evidence="3">Caspase domain-containing protein</fullName>
    </recommendedName>
</protein>
<dbReference type="Gene3D" id="3.40.50.1460">
    <property type="match status" value="1"/>
</dbReference>
<dbReference type="RefSeq" id="WP_185818510.1">
    <property type="nucleotide sequence ID" value="NZ_JACMYG010000012.1"/>
</dbReference>
<reference evidence="1 2" key="1">
    <citation type="submission" date="2020-08" db="EMBL/GenBank/DDBJ databases">
        <title>Pseudomonas sp. nov.</title>
        <authorList>
            <person name="Gieschler S."/>
            <person name="Fiedler G."/>
            <person name="Brinks E."/>
            <person name="Boehnlein C."/>
            <person name="Franz C.M.A.P."/>
            <person name="Kabisch J."/>
        </authorList>
    </citation>
    <scope>NUCLEOTIDE SEQUENCE [LARGE SCALE GENOMIC DNA]</scope>
    <source>
        <strain evidence="1 2">MBT-1</strain>
    </source>
</reference>
<dbReference type="AlphaFoldDB" id="A0A7X1GF14"/>
<accession>A0A7X1GF14</accession>
<evidence type="ECO:0008006" key="3">
    <source>
        <dbReference type="Google" id="ProtNLM"/>
    </source>
</evidence>
<dbReference type="EMBL" id="JACMYG010000012">
    <property type="protein sequence ID" value="MBC2690920.1"/>
    <property type="molecule type" value="Genomic_DNA"/>
</dbReference>
<gene>
    <name evidence="1" type="ORF">H7995_14060</name>
</gene>
<evidence type="ECO:0000313" key="1">
    <source>
        <dbReference type="EMBL" id="MBC2690920.1"/>
    </source>
</evidence>
<evidence type="ECO:0000313" key="2">
    <source>
        <dbReference type="Proteomes" id="UP000526003"/>
    </source>
</evidence>